<dbReference type="GO" id="GO:0006629">
    <property type="term" value="P:lipid metabolic process"/>
    <property type="evidence" value="ECO:0007669"/>
    <property type="project" value="InterPro"/>
</dbReference>
<dbReference type="SUPFAM" id="SSF53474">
    <property type="entry name" value="alpha/beta-Hydrolases"/>
    <property type="match status" value="1"/>
</dbReference>
<dbReference type="RefSeq" id="WP_085361526.1">
    <property type="nucleotide sequence ID" value="NZ_JAFBBN010000001.1"/>
</dbReference>
<organism evidence="2 3">
    <name type="scientific">Bradyrhizobium canariense</name>
    <dbReference type="NCBI Taxonomy" id="255045"/>
    <lineage>
        <taxon>Bacteria</taxon>
        <taxon>Pseudomonadati</taxon>
        <taxon>Pseudomonadota</taxon>
        <taxon>Alphaproteobacteria</taxon>
        <taxon>Hyphomicrobiales</taxon>
        <taxon>Nitrobacteraceae</taxon>
        <taxon>Bradyrhizobium</taxon>
    </lineage>
</organism>
<comment type="caution">
    <text evidence="2">The sequence shown here is derived from an EMBL/GenBank/DDBJ whole genome shotgun (WGS) entry which is preliminary data.</text>
</comment>
<sequence>MSILVELPPDQYDRRAFAKFNETSTGFDLDIARAMMWMSQLAYETHVPDTINRVSPFWDLSGVKLLSQPAHSTLPLTDTRGIIASKGDATIVAFAGTDPLHLLNWVSDFTLGRPKAPVHQGFVDAAAAVWDDVKSALAAALARKSPIFITGHSLGAAIAVATADFAREQLQLADAQIYLYGCPRVGRDDFVALYNGTFGRTTYRLVHGTDIVPTVPPPGLGFHHVGRYLACARGAKFSASQLTTNVGSDEPMANAGIGEQVRNLLSGVSENTRTDVVGRLTVLLPAGIGDHLPDRYCAALTPA</sequence>
<dbReference type="InterPro" id="IPR002921">
    <property type="entry name" value="Fungal_lipase-type"/>
</dbReference>
<reference evidence="2 3" key="1">
    <citation type="submission" date="2017-03" db="EMBL/GenBank/DDBJ databases">
        <title>Whole genome sequences of fourteen strains of Bradyrhizobium canariense and one strain of Bradyrhizobium japonicum isolated from Lupinus (Papilionoideae: Genisteae) species in Algeria.</title>
        <authorList>
            <person name="Crovadore J."/>
            <person name="Chekireb D."/>
            <person name="Brachmann A."/>
            <person name="Chablais R."/>
            <person name="Cochard B."/>
            <person name="Lefort F."/>
        </authorList>
    </citation>
    <scope>NUCLEOTIDE SEQUENCE [LARGE SCALE GENOMIC DNA]</scope>
    <source>
        <strain evidence="2 3">UBMA195</strain>
    </source>
</reference>
<dbReference type="Pfam" id="PF01764">
    <property type="entry name" value="Lipase_3"/>
    <property type="match status" value="1"/>
</dbReference>
<dbReference type="InterPro" id="IPR051218">
    <property type="entry name" value="Sec_MonoDiacylglyc_Lipase"/>
</dbReference>
<evidence type="ECO:0000313" key="2">
    <source>
        <dbReference type="EMBL" id="OSJ03774.1"/>
    </source>
</evidence>
<dbReference type="Gene3D" id="3.40.50.1820">
    <property type="entry name" value="alpha/beta hydrolase"/>
    <property type="match status" value="1"/>
</dbReference>
<evidence type="ECO:0000313" key="3">
    <source>
        <dbReference type="Proteomes" id="UP000193553"/>
    </source>
</evidence>
<dbReference type="InterPro" id="IPR029058">
    <property type="entry name" value="AB_hydrolase_fold"/>
</dbReference>
<evidence type="ECO:0000259" key="1">
    <source>
        <dbReference type="Pfam" id="PF01764"/>
    </source>
</evidence>
<dbReference type="OrthoDB" id="5522031at2"/>
<protein>
    <submittedName>
        <fullName evidence="2">Lipase</fullName>
    </submittedName>
</protein>
<name>A0A1X3GZK4_9BRAD</name>
<feature type="domain" description="Fungal lipase-type" evidence="1">
    <location>
        <begin position="93"/>
        <end position="217"/>
    </location>
</feature>
<dbReference type="CDD" id="cd00519">
    <property type="entry name" value="Lipase_3"/>
    <property type="match status" value="1"/>
</dbReference>
<dbReference type="PANTHER" id="PTHR45856">
    <property type="entry name" value="ALPHA/BETA-HYDROLASES SUPERFAMILY PROTEIN"/>
    <property type="match status" value="1"/>
</dbReference>
<dbReference type="EMBL" id="NAFI01000186">
    <property type="protein sequence ID" value="OSJ03774.1"/>
    <property type="molecule type" value="Genomic_DNA"/>
</dbReference>
<proteinExistence type="predicted"/>
<gene>
    <name evidence="2" type="ORF">BSZ18_31215</name>
</gene>
<dbReference type="AlphaFoldDB" id="A0A1X3GZK4"/>
<dbReference type="Proteomes" id="UP000193553">
    <property type="component" value="Unassembled WGS sequence"/>
</dbReference>
<accession>A0A1X3GZK4</accession>
<dbReference type="PANTHER" id="PTHR45856:SF24">
    <property type="entry name" value="FUNGAL LIPASE-LIKE DOMAIN-CONTAINING PROTEIN"/>
    <property type="match status" value="1"/>
</dbReference>